<dbReference type="PANTHER" id="PTHR42648">
    <property type="entry name" value="TRANSPOSASE, PUTATIVE-RELATED"/>
    <property type="match status" value="1"/>
</dbReference>
<dbReference type="AlphaFoldDB" id="A0A438GET6"/>
<dbReference type="Pfam" id="PF07727">
    <property type="entry name" value="RVT_2"/>
    <property type="match status" value="1"/>
</dbReference>
<dbReference type="Pfam" id="PF25597">
    <property type="entry name" value="SH3_retrovirus"/>
    <property type="match status" value="1"/>
</dbReference>
<protein>
    <submittedName>
        <fullName evidence="5">Retrovirus-related Pol polyprotein from transposon TNT 1-94</fullName>
    </submittedName>
</protein>
<accession>A0A438GET6</accession>
<keyword evidence="2" id="KW-0378">Hydrolase</keyword>
<dbReference type="InterPro" id="IPR013103">
    <property type="entry name" value="RVT_2"/>
</dbReference>
<proteinExistence type="predicted"/>
<reference evidence="5 6" key="1">
    <citation type="journal article" date="2018" name="PLoS Genet.">
        <title>Population sequencing reveals clonal diversity and ancestral inbreeding in the grapevine cultivar Chardonnay.</title>
        <authorList>
            <person name="Roach M.J."/>
            <person name="Johnson D.L."/>
            <person name="Bohlmann J."/>
            <person name="van Vuuren H.J."/>
            <person name="Jones S.J."/>
            <person name="Pretorius I.S."/>
            <person name="Schmidt S.A."/>
            <person name="Borneman A.R."/>
        </authorList>
    </citation>
    <scope>NUCLEOTIDE SEQUENCE [LARGE SCALE GENOMIC DNA]</scope>
    <source>
        <strain evidence="6">cv. Chardonnay</strain>
        <tissue evidence="5">Leaf</tissue>
    </source>
</reference>
<gene>
    <name evidence="5" type="primary">POLX_668</name>
    <name evidence="5" type="ORF">CK203_061998</name>
</gene>
<comment type="caution">
    <text evidence="5">The sequence shown here is derived from an EMBL/GenBank/DDBJ whole genome shotgun (WGS) entry which is preliminary data.</text>
</comment>
<evidence type="ECO:0000259" key="3">
    <source>
        <dbReference type="Pfam" id="PF07727"/>
    </source>
</evidence>
<dbReference type="InterPro" id="IPR039537">
    <property type="entry name" value="Retrotran_Ty1/copia-like"/>
</dbReference>
<evidence type="ECO:0000259" key="4">
    <source>
        <dbReference type="Pfam" id="PF25597"/>
    </source>
</evidence>
<evidence type="ECO:0000313" key="6">
    <source>
        <dbReference type="Proteomes" id="UP000288805"/>
    </source>
</evidence>
<dbReference type="GO" id="GO:0046872">
    <property type="term" value="F:metal ion binding"/>
    <property type="evidence" value="ECO:0007669"/>
    <property type="project" value="UniProtKB-KW"/>
</dbReference>
<dbReference type="PANTHER" id="PTHR42648:SF28">
    <property type="entry name" value="TRANSPOSON-ENCODED PROTEIN WITH RIBONUCLEASE H-LIKE AND RETROVIRUS ZINC FINGER-LIKE DOMAINS"/>
    <property type="match status" value="1"/>
</dbReference>
<sequence length="492" mass="56838">MVSNSNLPLSLWSEAIKPTTYVLNRVPTKAFPKMPFQLRKCWKPSLRHVHVWDCPIEVRVYNPQEKKLDSRIANGCFIGYAEKYKGYRFYCPSHATKIVESYNARFLENDEAPVFNEPYHEDILVDPVIQDPQQENVDITLRRFTRKGRPAISFDYVVYLQEYDIDIGVEDDPITFSQVMGAKVIGCKWVFKTKRDFSSNIEIYKTRLVAKGSTQQEGINYHDTFSHVSKKDSFQIIMALVAHFDMELHQMDVKTTFLNGDLEEEVYMKQPEWLITNGNDHMVYKLKKSIYGLKQASRQWYLKFHDVISSFSFMENVIDQCVYHKDCSPGTTLIVKGDRFSLNQSPSNDLEKKEMKNIPYASTVGSLMYAQVCIRSDISYVVGMLGRHETMSWAIWLRSFISRLQVVDSISKPLRIYCNNSATVFLAKNNKSGSRSKYIDIKYLAIREHVKSNKVAIEHISIGLMITDPLTKGLPPKTYKENVEHMGLTSVL</sequence>
<dbReference type="InterPro" id="IPR043502">
    <property type="entry name" value="DNA/RNA_pol_sf"/>
</dbReference>
<dbReference type="GO" id="GO:0016787">
    <property type="term" value="F:hydrolase activity"/>
    <property type="evidence" value="ECO:0007669"/>
    <property type="project" value="UniProtKB-KW"/>
</dbReference>
<dbReference type="SUPFAM" id="SSF56672">
    <property type="entry name" value="DNA/RNA polymerases"/>
    <property type="match status" value="1"/>
</dbReference>
<feature type="domain" description="Reverse transcriptase Ty1/copia-type" evidence="3">
    <location>
        <begin position="181"/>
        <end position="334"/>
    </location>
</feature>
<organism evidence="5 6">
    <name type="scientific">Vitis vinifera</name>
    <name type="common">Grape</name>
    <dbReference type="NCBI Taxonomy" id="29760"/>
    <lineage>
        <taxon>Eukaryota</taxon>
        <taxon>Viridiplantae</taxon>
        <taxon>Streptophyta</taxon>
        <taxon>Embryophyta</taxon>
        <taxon>Tracheophyta</taxon>
        <taxon>Spermatophyta</taxon>
        <taxon>Magnoliopsida</taxon>
        <taxon>eudicotyledons</taxon>
        <taxon>Gunneridae</taxon>
        <taxon>Pentapetalae</taxon>
        <taxon>rosids</taxon>
        <taxon>Vitales</taxon>
        <taxon>Vitaceae</taxon>
        <taxon>Viteae</taxon>
        <taxon>Vitis</taxon>
    </lineage>
</organism>
<evidence type="ECO:0000256" key="2">
    <source>
        <dbReference type="ARBA" id="ARBA00022801"/>
    </source>
</evidence>
<dbReference type="CDD" id="cd09272">
    <property type="entry name" value="RNase_HI_RT_Ty1"/>
    <property type="match status" value="1"/>
</dbReference>
<dbReference type="InterPro" id="IPR057670">
    <property type="entry name" value="SH3_retrovirus"/>
</dbReference>
<evidence type="ECO:0000313" key="5">
    <source>
        <dbReference type="EMBL" id="RVW70700.1"/>
    </source>
</evidence>
<feature type="domain" description="Retroviral polymerase SH3-like" evidence="4">
    <location>
        <begin position="56"/>
        <end position="114"/>
    </location>
</feature>
<dbReference type="EMBL" id="QGNW01000457">
    <property type="protein sequence ID" value="RVW70700.1"/>
    <property type="molecule type" value="Genomic_DNA"/>
</dbReference>
<keyword evidence="1" id="KW-0479">Metal-binding</keyword>
<evidence type="ECO:0000256" key="1">
    <source>
        <dbReference type="ARBA" id="ARBA00022723"/>
    </source>
</evidence>
<dbReference type="Proteomes" id="UP000288805">
    <property type="component" value="Unassembled WGS sequence"/>
</dbReference>
<name>A0A438GET6_VITVI</name>